<reference evidence="1" key="1">
    <citation type="submission" date="2021-05" db="EMBL/GenBank/DDBJ databases">
        <authorList>
            <person name="Alioto T."/>
            <person name="Alioto T."/>
            <person name="Gomez Garrido J."/>
        </authorList>
    </citation>
    <scope>NUCLEOTIDE SEQUENCE</scope>
</reference>
<sequence length="149" mass="16632">MDRQPAVAEKVAVTKLSTVTVTTSSIVVVVAAAVVGKSGAVGTKECYYPWDYYTWDRPDSTHGQWGTFESENEPERMRAGRLTELKNYYNRKRPAMKVAYDGEVTMQSDRLNTVGIVVAPVVGAVGTRALLDRTRRCQCCYQIHSTDYN</sequence>
<evidence type="ECO:0000313" key="1">
    <source>
        <dbReference type="EMBL" id="CAG6472944.1"/>
    </source>
</evidence>
<proteinExistence type="predicted"/>
<dbReference type="EMBL" id="HBUE01071759">
    <property type="protein sequence ID" value="CAG6472939.1"/>
    <property type="molecule type" value="Transcribed_RNA"/>
</dbReference>
<name>A0A8D8BBH5_CULPI</name>
<organism evidence="1">
    <name type="scientific">Culex pipiens</name>
    <name type="common">House mosquito</name>
    <dbReference type="NCBI Taxonomy" id="7175"/>
    <lineage>
        <taxon>Eukaryota</taxon>
        <taxon>Metazoa</taxon>
        <taxon>Ecdysozoa</taxon>
        <taxon>Arthropoda</taxon>
        <taxon>Hexapoda</taxon>
        <taxon>Insecta</taxon>
        <taxon>Pterygota</taxon>
        <taxon>Neoptera</taxon>
        <taxon>Endopterygota</taxon>
        <taxon>Diptera</taxon>
        <taxon>Nematocera</taxon>
        <taxon>Culicoidea</taxon>
        <taxon>Culicidae</taxon>
        <taxon>Culicinae</taxon>
        <taxon>Culicini</taxon>
        <taxon>Culex</taxon>
        <taxon>Culex</taxon>
    </lineage>
</organism>
<accession>A0A8D8BBH5</accession>
<dbReference type="AlphaFoldDB" id="A0A8D8BBH5"/>
<dbReference type="EMBL" id="HBUE01071760">
    <property type="protein sequence ID" value="CAG6472944.1"/>
    <property type="molecule type" value="Transcribed_RNA"/>
</dbReference>
<protein>
    <submittedName>
        <fullName evidence="1">(northern house mosquito) hypothetical protein</fullName>
    </submittedName>
</protein>